<sequence>MLNQSSRAWCHAPGSVRLLQIGLRLSAACVAGGVLAACVQAPKHMYNWKSYQPAVYAYLNDEGVDYAAQAQDMELNVETARSSNTALPPGFRAHLGLLYLKLGEDSRAVEQLQGEKLAFPESTSFMDFLMRNLSPVSAAPQKGEPEPIDTDPNGGTSGLKTVKKEGA</sequence>
<evidence type="ECO:0008006" key="4">
    <source>
        <dbReference type="Google" id="ProtNLM"/>
    </source>
</evidence>
<evidence type="ECO:0000313" key="2">
    <source>
        <dbReference type="EMBL" id="OZI67814.1"/>
    </source>
</evidence>
<dbReference type="Proteomes" id="UP000216885">
    <property type="component" value="Unassembled WGS sequence"/>
</dbReference>
<reference evidence="2 3" key="1">
    <citation type="submission" date="2017-05" db="EMBL/GenBank/DDBJ databases">
        <title>Complete and WGS of Bordetella genogroups.</title>
        <authorList>
            <person name="Spilker T."/>
            <person name="LiPuma J."/>
        </authorList>
    </citation>
    <scope>NUCLEOTIDE SEQUENCE [LARGE SCALE GENOMIC DNA]</scope>
    <source>
        <strain evidence="2 3">AU9919</strain>
    </source>
</reference>
<proteinExistence type="predicted"/>
<dbReference type="RefSeq" id="WP_094819577.1">
    <property type="nucleotide sequence ID" value="NZ_NEVO01000001.1"/>
</dbReference>
<feature type="region of interest" description="Disordered" evidence="1">
    <location>
        <begin position="137"/>
        <end position="167"/>
    </location>
</feature>
<protein>
    <recommendedName>
        <fullName evidence="4">DUF4810 domain-containing protein</fullName>
    </recommendedName>
</protein>
<accession>A0A261V0Z1</accession>
<evidence type="ECO:0000313" key="3">
    <source>
        <dbReference type="Proteomes" id="UP000216885"/>
    </source>
</evidence>
<evidence type="ECO:0000256" key="1">
    <source>
        <dbReference type="SAM" id="MobiDB-lite"/>
    </source>
</evidence>
<comment type="caution">
    <text evidence="2">The sequence shown here is derived from an EMBL/GenBank/DDBJ whole genome shotgun (WGS) entry which is preliminary data.</text>
</comment>
<name>A0A261V0Z1_9BORD</name>
<dbReference type="AlphaFoldDB" id="A0A261V0Z1"/>
<dbReference type="InterPro" id="IPR014508">
    <property type="entry name" value="UCP020555_TPR-like"/>
</dbReference>
<keyword evidence="3" id="KW-1185">Reference proteome</keyword>
<gene>
    <name evidence="2" type="ORF">CAL20_01900</name>
</gene>
<dbReference type="OrthoDB" id="9800218at2"/>
<dbReference type="Pfam" id="PF16068">
    <property type="entry name" value="DUF4810"/>
    <property type="match status" value="1"/>
</dbReference>
<organism evidence="2 3">
    <name type="scientific">Bordetella genomosp. 4</name>
    <dbReference type="NCBI Taxonomy" id="463044"/>
    <lineage>
        <taxon>Bacteria</taxon>
        <taxon>Pseudomonadati</taxon>
        <taxon>Pseudomonadota</taxon>
        <taxon>Betaproteobacteria</taxon>
        <taxon>Burkholderiales</taxon>
        <taxon>Alcaligenaceae</taxon>
        <taxon>Bordetella</taxon>
    </lineage>
</organism>
<dbReference type="EMBL" id="NEVQ01000001">
    <property type="protein sequence ID" value="OZI67814.1"/>
    <property type="molecule type" value="Genomic_DNA"/>
</dbReference>